<dbReference type="EMBL" id="JAHKSW010000028">
    <property type="protein sequence ID" value="KAG7314646.1"/>
    <property type="molecule type" value="Genomic_DNA"/>
</dbReference>
<dbReference type="InterPro" id="IPR001487">
    <property type="entry name" value="Bromodomain"/>
</dbReference>
<keyword evidence="12" id="KW-1185">Reference proteome</keyword>
<dbReference type="Pfam" id="PF00023">
    <property type="entry name" value="Ank"/>
    <property type="match status" value="1"/>
</dbReference>
<name>A0A9D3S7Z6_9TELE</name>
<evidence type="ECO:0000256" key="9">
    <source>
        <dbReference type="SAM" id="MobiDB-lite"/>
    </source>
</evidence>
<evidence type="ECO:0000256" key="1">
    <source>
        <dbReference type="ARBA" id="ARBA00022553"/>
    </source>
</evidence>
<feature type="compositionally biased region" description="Polar residues" evidence="9">
    <location>
        <begin position="168"/>
        <end position="182"/>
    </location>
</feature>
<dbReference type="PRINTS" id="PR00503">
    <property type="entry name" value="BROMODOMAIN"/>
</dbReference>
<feature type="region of interest" description="Disordered" evidence="9">
    <location>
        <begin position="801"/>
        <end position="831"/>
    </location>
</feature>
<dbReference type="SUPFAM" id="SSF48403">
    <property type="entry name" value="Ankyrin repeat"/>
    <property type="match status" value="1"/>
</dbReference>
<dbReference type="CDD" id="cd05516">
    <property type="entry name" value="Bromo_SNF2L2"/>
    <property type="match status" value="1"/>
</dbReference>
<evidence type="ECO:0000256" key="3">
    <source>
        <dbReference type="ARBA" id="ARBA00023043"/>
    </source>
</evidence>
<dbReference type="PROSITE" id="PS50014">
    <property type="entry name" value="BROMODOMAIN_2"/>
    <property type="match status" value="1"/>
</dbReference>
<keyword evidence="4 8" id="KW-0175">Coiled coil</keyword>
<feature type="compositionally biased region" description="Polar residues" evidence="9">
    <location>
        <begin position="77"/>
        <end position="86"/>
    </location>
</feature>
<dbReference type="PANTHER" id="PTHR24168">
    <property type="entry name" value="KN MOTIF AND ANKYRIN REPEAT DOMAIN-CONTAINING"/>
    <property type="match status" value="1"/>
</dbReference>
<dbReference type="Pfam" id="PF00439">
    <property type="entry name" value="Bromodomain"/>
    <property type="match status" value="1"/>
</dbReference>
<feature type="compositionally biased region" description="Basic and acidic residues" evidence="9">
    <location>
        <begin position="1309"/>
        <end position="1319"/>
    </location>
</feature>
<feature type="repeat" description="ANK" evidence="6">
    <location>
        <begin position="1017"/>
        <end position="1038"/>
    </location>
</feature>
<dbReference type="PROSITE" id="PS50088">
    <property type="entry name" value="ANK_REPEAT"/>
    <property type="match status" value="3"/>
</dbReference>
<feature type="region of interest" description="Disordered" evidence="9">
    <location>
        <begin position="136"/>
        <end position="182"/>
    </location>
</feature>
<accession>A0A9D3S7Z6</accession>
<feature type="region of interest" description="Disordered" evidence="9">
    <location>
        <begin position="1309"/>
        <end position="1352"/>
    </location>
</feature>
<evidence type="ECO:0000256" key="4">
    <source>
        <dbReference type="ARBA" id="ARBA00023054"/>
    </source>
</evidence>
<feature type="compositionally biased region" description="Basic and acidic residues" evidence="9">
    <location>
        <begin position="92"/>
        <end position="104"/>
    </location>
</feature>
<gene>
    <name evidence="11" type="ORF">KOW79_021949</name>
</gene>
<evidence type="ECO:0000256" key="8">
    <source>
        <dbReference type="SAM" id="Coils"/>
    </source>
</evidence>
<dbReference type="Pfam" id="PF12796">
    <property type="entry name" value="Ank_2"/>
    <property type="match status" value="1"/>
</dbReference>
<evidence type="ECO:0000259" key="10">
    <source>
        <dbReference type="PROSITE" id="PS50014"/>
    </source>
</evidence>
<feature type="repeat" description="ANK" evidence="6">
    <location>
        <begin position="912"/>
        <end position="937"/>
    </location>
</feature>
<dbReference type="PROSITE" id="PS50297">
    <property type="entry name" value="ANK_REP_REGION"/>
    <property type="match status" value="3"/>
</dbReference>
<dbReference type="FunFam" id="1.25.40.20:FF:000017">
    <property type="entry name" value="KN motif and ankyrin repeat domain-containing protein 1"/>
    <property type="match status" value="1"/>
</dbReference>
<sequence length="1352" mass="148993">MLDRIPFSFGCPFLGICCAISFSSSRDQYCGACCGLGRKPPLPPSHSSSKSTSERSEHNEALQVCQSSSDGKDPLVTRQSTTSKPNPSVERTLVETRKRLEQEKGSSQTMTPEVYPRRRLASFAGLGSSNILSPHTSWNTLNHTQSQENHKGSKLTASDQASSGSSSLRTSPKSSGQATPVTTVSPLDLQLVRDQMVVALERLKEMEERVKIIPVLQVKISVLKEEKKQLRALVKNLESQNIDLDLQGLSRKRAFSTGSSVYYSKPEKDDDGLKGSAKKVESWECSTFKQQNAEIQSTVNDQENMGEEFVHCRDVAIANKLNVRSVAVGVTESMLGMVSDTVLKFEIQQQTIQVLRDKVQTLEVELKEAMLNAELCRLKSELQEAGASKNYSAQADMQSITTQTGIMTRTIGIGNFVELVHVAVGEGAVQTLNTVGVTCQPETSDVASGLDTPFDMWEIQKKVEKRAQCVGTEYVPTCSQGVGTFVSVCEVGTMTLESMETLTKKKSSSRTVGCGDCTIDVNVNMVKPLISQGIVTEPVRGIDVGVLMTPQTMSQCTNTEVHTVSCCTSTSPVYISESSTIPRNMLTQARHTNTAHIITRTLAVGDGKVVDPKVAPKMRSIGVGTPVYLKEITVTPGTPKVMTRDTGVGLANINENFLVGLRTRNMACGPSRLPDPNKTRSIGVEVGDGRIRDVNGHMWMPVHLLQPQTEPGLDHYIDRMQRLLKEQQSLLTSSHIKQRDEVALQPQHLLDTQHGDDNSTIRSIITRKDISKRCVESRKTLRSLSPGFECLSITEESFSEWTDTEGEGRKRMKQIEEGPKTSTKSSKMERRQGYEMNDEVISACHKLKAHLNDTKVLSNRELRSCLNVIQQDWFYVSSQKNACPETVEGFLSMCRHVSPAVLTHVANMADQNGNTALHYSVSHSNFRVVQKLLDAGVCNVNQQNKAGYTPIMLAALAAVETKEDMSVVEGLFRKGDVNAKAIQAGQTALMLAVSHGRMDMVKVLLATGSKVNIQDDEGSTALMCASEHGHVDIVRFLLAHPGCDATLSDNDDSTAMSIALDAGHNDIAMLLYAHINYGMGQPLLMKRLSARCNAGLLILSPADKRQPGDHSQSQAVLKGASEDMEEESSLKKRKSDHQGNQASETGQEIVEKVKKRRGRPPAEKLPPNPPKLTKQMNTLVDMVINYKDTLGRQISKGFVQLPSRKEVPEYYELIRKPVDFRRIRERVRNHKYRCIADLEKDIIQMCHNAQTYNLEGSQIFEDSIVLKSVFESARQRIVEINQEDTDAVGASEAVCAKHLNLDIKSEPTKAKFDKSRERSTTVPANSSAKIKGIYSDEDSTEDQEDNTGLEDG</sequence>
<keyword evidence="2" id="KW-0677">Repeat</keyword>
<evidence type="ECO:0000256" key="7">
    <source>
        <dbReference type="PROSITE-ProRule" id="PRU00035"/>
    </source>
</evidence>
<organism evidence="11 12">
    <name type="scientific">Hemibagrus wyckioides</name>
    <dbReference type="NCBI Taxonomy" id="337641"/>
    <lineage>
        <taxon>Eukaryota</taxon>
        <taxon>Metazoa</taxon>
        <taxon>Chordata</taxon>
        <taxon>Craniata</taxon>
        <taxon>Vertebrata</taxon>
        <taxon>Euteleostomi</taxon>
        <taxon>Actinopterygii</taxon>
        <taxon>Neopterygii</taxon>
        <taxon>Teleostei</taxon>
        <taxon>Ostariophysi</taxon>
        <taxon>Siluriformes</taxon>
        <taxon>Bagridae</taxon>
        <taxon>Hemibagrus</taxon>
    </lineage>
</organism>
<dbReference type="OrthoDB" id="5406014at2759"/>
<dbReference type="GO" id="GO:0030837">
    <property type="term" value="P:negative regulation of actin filament polymerization"/>
    <property type="evidence" value="ECO:0007669"/>
    <property type="project" value="InterPro"/>
</dbReference>
<evidence type="ECO:0000256" key="6">
    <source>
        <dbReference type="PROSITE-ProRule" id="PRU00023"/>
    </source>
</evidence>
<feature type="compositionally biased region" description="Acidic residues" evidence="9">
    <location>
        <begin position="1335"/>
        <end position="1352"/>
    </location>
</feature>
<evidence type="ECO:0000313" key="12">
    <source>
        <dbReference type="Proteomes" id="UP000824219"/>
    </source>
</evidence>
<dbReference type="SMART" id="SM00297">
    <property type="entry name" value="BROMO"/>
    <property type="match status" value="1"/>
</dbReference>
<evidence type="ECO:0000256" key="5">
    <source>
        <dbReference type="ARBA" id="ARBA00023117"/>
    </source>
</evidence>
<feature type="compositionally biased region" description="Basic and acidic residues" evidence="9">
    <location>
        <begin position="806"/>
        <end position="819"/>
    </location>
</feature>
<evidence type="ECO:0000256" key="2">
    <source>
        <dbReference type="ARBA" id="ARBA00022737"/>
    </source>
</evidence>
<dbReference type="Gene3D" id="1.20.920.10">
    <property type="entry name" value="Bromodomain-like"/>
    <property type="match status" value="1"/>
</dbReference>
<dbReference type="InterPro" id="IPR047184">
    <property type="entry name" value="KANK1-4"/>
</dbReference>
<dbReference type="InterPro" id="IPR036427">
    <property type="entry name" value="Bromodomain-like_sf"/>
</dbReference>
<dbReference type="InterPro" id="IPR002110">
    <property type="entry name" value="Ankyrin_rpt"/>
</dbReference>
<feature type="repeat" description="ANK" evidence="6">
    <location>
        <begin position="984"/>
        <end position="1016"/>
    </location>
</feature>
<dbReference type="GO" id="GO:0005856">
    <property type="term" value="C:cytoskeleton"/>
    <property type="evidence" value="ECO:0007669"/>
    <property type="project" value="TreeGrafter"/>
</dbReference>
<dbReference type="SUPFAM" id="SSF47370">
    <property type="entry name" value="Bromodomain"/>
    <property type="match status" value="1"/>
</dbReference>
<dbReference type="SMART" id="SM00248">
    <property type="entry name" value="ANK"/>
    <property type="match status" value="5"/>
</dbReference>
<feature type="compositionally biased region" description="Polar residues" evidence="9">
    <location>
        <begin position="136"/>
        <end position="147"/>
    </location>
</feature>
<dbReference type="PANTHER" id="PTHR24168:SF19">
    <property type="entry name" value="KN MOTIF AND ANKYRIN REPEAT DOMAIN-CONTAINING PROTEIN 1"/>
    <property type="match status" value="1"/>
</dbReference>
<feature type="region of interest" description="Disordered" evidence="9">
    <location>
        <begin position="41"/>
        <end position="116"/>
    </location>
</feature>
<reference evidence="11 12" key="1">
    <citation type="submission" date="2021-06" db="EMBL/GenBank/DDBJ databases">
        <title>Chromosome-level genome assembly of the red-tail catfish (Hemibagrus wyckioides).</title>
        <authorList>
            <person name="Shao F."/>
        </authorList>
    </citation>
    <scope>NUCLEOTIDE SEQUENCE [LARGE SCALE GENOMIC DNA]</scope>
    <source>
        <strain evidence="11">EC202008001</strain>
        <tissue evidence="11">Blood</tissue>
    </source>
</reference>
<keyword evidence="5 7" id="KW-0103">Bromodomain</keyword>
<dbReference type="PROSITE" id="PS00633">
    <property type="entry name" value="BROMODOMAIN_1"/>
    <property type="match status" value="1"/>
</dbReference>
<dbReference type="FunFam" id="1.20.920.10:FF:000004">
    <property type="entry name" value="probable global transcription activator SNF2L2 isoform X1"/>
    <property type="match status" value="1"/>
</dbReference>
<comment type="caution">
    <text evidence="11">The sequence shown here is derived from an EMBL/GenBank/DDBJ whole genome shotgun (WGS) entry which is preliminary data.</text>
</comment>
<evidence type="ECO:0000313" key="11">
    <source>
        <dbReference type="EMBL" id="KAG7314646.1"/>
    </source>
</evidence>
<proteinExistence type="predicted"/>
<dbReference type="InterPro" id="IPR036770">
    <property type="entry name" value="Ankyrin_rpt-contain_sf"/>
</dbReference>
<protein>
    <recommendedName>
        <fullName evidence="10">Bromo domain-containing protein</fullName>
    </recommendedName>
</protein>
<feature type="region of interest" description="Disordered" evidence="9">
    <location>
        <begin position="1101"/>
        <end position="1173"/>
    </location>
</feature>
<feature type="coiled-coil region" evidence="8">
    <location>
        <begin position="345"/>
        <end position="372"/>
    </location>
</feature>
<dbReference type="InterPro" id="IPR018359">
    <property type="entry name" value="Bromodomain_CS"/>
</dbReference>
<feature type="coiled-coil region" evidence="8">
    <location>
        <begin position="189"/>
        <end position="247"/>
    </location>
</feature>
<dbReference type="Gene3D" id="1.25.40.20">
    <property type="entry name" value="Ankyrin repeat-containing domain"/>
    <property type="match status" value="1"/>
</dbReference>
<dbReference type="GO" id="GO:0005737">
    <property type="term" value="C:cytoplasm"/>
    <property type="evidence" value="ECO:0007669"/>
    <property type="project" value="TreeGrafter"/>
</dbReference>
<feature type="domain" description="Bromo" evidence="10">
    <location>
        <begin position="1190"/>
        <end position="1260"/>
    </location>
</feature>
<keyword evidence="3 6" id="KW-0040">ANK repeat</keyword>
<keyword evidence="1" id="KW-0597">Phosphoprotein</keyword>
<dbReference type="Proteomes" id="UP000824219">
    <property type="component" value="Linkage Group LG28"/>
</dbReference>